<dbReference type="OMA" id="YEQAHAW"/>
<dbReference type="OrthoDB" id="410701at2759"/>
<dbReference type="Gene3D" id="1.10.12.10">
    <property type="entry name" value="Lyase 2-enoyl-coa Hydratase, Chain A, domain 2"/>
    <property type="match status" value="1"/>
</dbReference>
<dbReference type="RefSeq" id="XP_040724907.1">
    <property type="nucleotide sequence ID" value="XM_040867838.1"/>
</dbReference>
<name>A0A1Y2FC99_PROLT</name>
<dbReference type="CDD" id="cd06558">
    <property type="entry name" value="crotonase-like"/>
    <property type="match status" value="1"/>
</dbReference>
<keyword evidence="2" id="KW-0456">Lyase</keyword>
<dbReference type="SUPFAM" id="SSF52096">
    <property type="entry name" value="ClpP/crotonase"/>
    <property type="match status" value="1"/>
</dbReference>
<comment type="caution">
    <text evidence="4">The sequence shown here is derived from an EMBL/GenBank/DDBJ whole genome shotgun (WGS) entry which is preliminary data.</text>
</comment>
<dbReference type="PANTHER" id="PTHR11941:SF171">
    <property type="entry name" value="SD19268P"/>
    <property type="match status" value="1"/>
</dbReference>
<dbReference type="GeneID" id="63784437"/>
<dbReference type="PROSITE" id="PS00166">
    <property type="entry name" value="ENOYL_COA_HYDRATASE"/>
    <property type="match status" value="1"/>
</dbReference>
<dbReference type="EMBL" id="MCFI01000011">
    <property type="protein sequence ID" value="ORY81531.1"/>
    <property type="molecule type" value="Genomic_DNA"/>
</dbReference>
<dbReference type="InterPro" id="IPR018376">
    <property type="entry name" value="Enoyl-CoA_hyd/isom_CS"/>
</dbReference>
<protein>
    <submittedName>
        <fullName evidence="4">Enoyl-CoA hydratase</fullName>
    </submittedName>
</protein>
<comment type="similarity">
    <text evidence="1 3">Belongs to the enoyl-CoA hydratase/isomerase family.</text>
</comment>
<dbReference type="GO" id="GO:0005739">
    <property type="term" value="C:mitochondrion"/>
    <property type="evidence" value="ECO:0007669"/>
    <property type="project" value="TreeGrafter"/>
</dbReference>
<dbReference type="FunFam" id="3.90.226.10:FF:000009">
    <property type="entry name" value="Carnitinyl-CoA dehydratase"/>
    <property type="match status" value="1"/>
</dbReference>
<dbReference type="GO" id="GO:0006635">
    <property type="term" value="P:fatty acid beta-oxidation"/>
    <property type="evidence" value="ECO:0007669"/>
    <property type="project" value="TreeGrafter"/>
</dbReference>
<dbReference type="GO" id="GO:0016829">
    <property type="term" value="F:lyase activity"/>
    <property type="evidence" value="ECO:0007669"/>
    <property type="project" value="UniProtKB-KW"/>
</dbReference>
<evidence type="ECO:0000256" key="2">
    <source>
        <dbReference type="ARBA" id="ARBA00023239"/>
    </source>
</evidence>
<dbReference type="AlphaFoldDB" id="A0A1Y2FC99"/>
<dbReference type="Proteomes" id="UP000193685">
    <property type="component" value="Unassembled WGS sequence"/>
</dbReference>
<evidence type="ECO:0000256" key="3">
    <source>
        <dbReference type="RuleBase" id="RU003707"/>
    </source>
</evidence>
<dbReference type="Gene3D" id="3.90.226.10">
    <property type="entry name" value="2-enoyl-CoA Hydratase, Chain A, domain 1"/>
    <property type="match status" value="1"/>
</dbReference>
<reference evidence="4 5" key="1">
    <citation type="submission" date="2016-07" db="EMBL/GenBank/DDBJ databases">
        <title>Pervasive Adenine N6-methylation of Active Genes in Fungi.</title>
        <authorList>
            <consortium name="DOE Joint Genome Institute"/>
            <person name="Mondo S.J."/>
            <person name="Dannebaum R.O."/>
            <person name="Kuo R.C."/>
            <person name="Labutti K."/>
            <person name="Haridas S."/>
            <person name="Kuo A."/>
            <person name="Salamov A."/>
            <person name="Ahrendt S.R."/>
            <person name="Lipzen A."/>
            <person name="Sullivan W."/>
            <person name="Andreopoulos W.B."/>
            <person name="Clum A."/>
            <person name="Lindquist E."/>
            <person name="Daum C."/>
            <person name="Ramamoorthy G.K."/>
            <person name="Gryganskyi A."/>
            <person name="Culley D."/>
            <person name="Magnuson J.K."/>
            <person name="James T.Y."/>
            <person name="O'Malley M.A."/>
            <person name="Stajich J.E."/>
            <person name="Spatafora J.W."/>
            <person name="Visel A."/>
            <person name="Grigoriev I.V."/>
        </authorList>
    </citation>
    <scope>NUCLEOTIDE SEQUENCE [LARGE SCALE GENOMIC DNA]</scope>
    <source>
        <strain evidence="4 5">12-1054</strain>
    </source>
</reference>
<dbReference type="STRING" id="56484.A0A1Y2FC99"/>
<sequence length="272" mass="29487">MLFRAIDSKTHPYGQIGIMSLNRPKANALSKGLIESMITILQEVERNDRIRGIILESSSRGMFCAGADLVERRNMTPVQVDTFLKDMRGAMKMLEVIGVPTIAVVDGHALGGGLELALCTDLRVTGPLAKLALPETRLGIIPGAGGTQRLTRLIGPSKAKDLMFSARSVDAETALKLGIVDYVAEDPLQKAIDLMEQYIQNSPVGIRNAKKAAGYASAHHDGPAGYHLEAGLDFERLCYADCLDKPDRDEGLLAFKEKRKPVYGMPKASAKL</sequence>
<evidence type="ECO:0000256" key="1">
    <source>
        <dbReference type="ARBA" id="ARBA00005254"/>
    </source>
</evidence>
<evidence type="ECO:0000313" key="4">
    <source>
        <dbReference type="EMBL" id="ORY81531.1"/>
    </source>
</evidence>
<accession>A0A1Y2FC99</accession>
<dbReference type="InterPro" id="IPR014748">
    <property type="entry name" value="Enoyl-CoA_hydra_C"/>
</dbReference>
<dbReference type="PANTHER" id="PTHR11941">
    <property type="entry name" value="ENOYL-COA HYDRATASE-RELATED"/>
    <property type="match status" value="1"/>
</dbReference>
<keyword evidence="5" id="KW-1185">Reference proteome</keyword>
<organism evidence="4 5">
    <name type="scientific">Protomyces lactucae-debilis</name>
    <dbReference type="NCBI Taxonomy" id="2754530"/>
    <lineage>
        <taxon>Eukaryota</taxon>
        <taxon>Fungi</taxon>
        <taxon>Dikarya</taxon>
        <taxon>Ascomycota</taxon>
        <taxon>Taphrinomycotina</taxon>
        <taxon>Taphrinomycetes</taxon>
        <taxon>Taphrinales</taxon>
        <taxon>Protomycetaceae</taxon>
        <taxon>Protomyces</taxon>
    </lineage>
</organism>
<dbReference type="InterPro" id="IPR029045">
    <property type="entry name" value="ClpP/crotonase-like_dom_sf"/>
</dbReference>
<dbReference type="InterPro" id="IPR001753">
    <property type="entry name" value="Enoyl-CoA_hydra/iso"/>
</dbReference>
<proteinExistence type="inferred from homology"/>
<dbReference type="Pfam" id="PF00378">
    <property type="entry name" value="ECH_1"/>
    <property type="match status" value="1"/>
</dbReference>
<evidence type="ECO:0000313" key="5">
    <source>
        <dbReference type="Proteomes" id="UP000193685"/>
    </source>
</evidence>
<gene>
    <name evidence="4" type="ORF">BCR37DRAFT_348333</name>
</gene>